<feature type="transmembrane region" description="Helical" evidence="8">
    <location>
        <begin position="222"/>
        <end position="242"/>
    </location>
</feature>
<evidence type="ECO:0000256" key="6">
    <source>
        <dbReference type="ARBA" id="ARBA00022989"/>
    </source>
</evidence>
<keyword evidence="4" id="KW-0762">Sugar transport</keyword>
<evidence type="ECO:0000313" key="11">
    <source>
        <dbReference type="Proteomes" id="UP000051491"/>
    </source>
</evidence>
<evidence type="ECO:0000256" key="4">
    <source>
        <dbReference type="ARBA" id="ARBA00022597"/>
    </source>
</evidence>
<dbReference type="InterPro" id="IPR003352">
    <property type="entry name" value="PTS_EIIC"/>
</dbReference>
<evidence type="ECO:0000256" key="8">
    <source>
        <dbReference type="SAM" id="Phobius"/>
    </source>
</evidence>
<proteinExistence type="predicted"/>
<dbReference type="PATRIC" id="fig|89059.3.peg.173"/>
<reference evidence="10 11" key="1">
    <citation type="journal article" date="2015" name="Genome Announc.">
        <title>Expanding the biotechnology potential of lactobacilli through comparative genomics of 213 strains and associated genera.</title>
        <authorList>
            <person name="Sun Z."/>
            <person name="Harris H.M."/>
            <person name="McCann A."/>
            <person name="Guo C."/>
            <person name="Argimon S."/>
            <person name="Zhang W."/>
            <person name="Yang X."/>
            <person name="Jeffery I.B."/>
            <person name="Cooney J.C."/>
            <person name="Kagawa T.F."/>
            <person name="Liu W."/>
            <person name="Song Y."/>
            <person name="Salvetti E."/>
            <person name="Wrobel A."/>
            <person name="Rasinkangas P."/>
            <person name="Parkhill J."/>
            <person name="Rea M.C."/>
            <person name="O'Sullivan O."/>
            <person name="Ritari J."/>
            <person name="Douillard F.P."/>
            <person name="Paul Ross R."/>
            <person name="Yang R."/>
            <person name="Briner A.E."/>
            <person name="Felis G.E."/>
            <person name="de Vos W.M."/>
            <person name="Barrangou R."/>
            <person name="Klaenhammer T.R."/>
            <person name="Caufield P.W."/>
            <person name="Cui Y."/>
            <person name="Zhang H."/>
            <person name="O'Toole P.W."/>
        </authorList>
    </citation>
    <scope>NUCLEOTIDE SEQUENCE [LARGE SCALE GENOMIC DNA]</scope>
    <source>
        <strain evidence="10 11">DSM 15353</strain>
    </source>
</reference>
<feature type="transmembrane region" description="Helical" evidence="8">
    <location>
        <begin position="119"/>
        <end position="137"/>
    </location>
</feature>
<evidence type="ECO:0000256" key="7">
    <source>
        <dbReference type="ARBA" id="ARBA00023136"/>
    </source>
</evidence>
<evidence type="ECO:0000259" key="9">
    <source>
        <dbReference type="Pfam" id="PF13303"/>
    </source>
</evidence>
<keyword evidence="2" id="KW-0813">Transport</keyword>
<keyword evidence="5 8" id="KW-0812">Transmembrane</keyword>
<keyword evidence="3" id="KW-1003">Cell membrane</keyword>
<dbReference type="EMBL" id="JQBK01000106">
    <property type="protein sequence ID" value="KRN80892.1"/>
    <property type="molecule type" value="Genomic_DNA"/>
</dbReference>
<feature type="transmembrane region" description="Helical" evidence="8">
    <location>
        <begin position="143"/>
        <end position="167"/>
    </location>
</feature>
<accession>A0A0R2K1H6</accession>
<dbReference type="Pfam" id="PF13303">
    <property type="entry name" value="PTS_EIIC_2"/>
    <property type="match status" value="1"/>
</dbReference>
<feature type="transmembrane region" description="Helical" evidence="8">
    <location>
        <begin position="263"/>
        <end position="287"/>
    </location>
</feature>
<feature type="domain" description="Phosphotransferase system EIIC" evidence="9">
    <location>
        <begin position="23"/>
        <end position="357"/>
    </location>
</feature>
<dbReference type="STRING" id="89059.LAC1533_0287"/>
<feature type="transmembrane region" description="Helical" evidence="8">
    <location>
        <begin position="21"/>
        <end position="43"/>
    </location>
</feature>
<gene>
    <name evidence="10" type="ORF">IV43_GL000168</name>
</gene>
<dbReference type="Proteomes" id="UP000051491">
    <property type="component" value="Unassembled WGS sequence"/>
</dbReference>
<dbReference type="GO" id="GO:0009401">
    <property type="term" value="P:phosphoenolpyruvate-dependent sugar phosphotransferase system"/>
    <property type="evidence" value="ECO:0007669"/>
    <property type="project" value="InterPro"/>
</dbReference>
<keyword evidence="7 8" id="KW-0472">Membrane</keyword>
<comment type="subcellular location">
    <subcellularLocation>
        <location evidence="1">Cell membrane</location>
        <topology evidence="1">Multi-pass membrane protein</topology>
    </subcellularLocation>
</comment>
<evidence type="ECO:0000256" key="3">
    <source>
        <dbReference type="ARBA" id="ARBA00022475"/>
    </source>
</evidence>
<dbReference type="AlphaFoldDB" id="A0A0R2K1H6"/>
<evidence type="ECO:0000256" key="2">
    <source>
        <dbReference type="ARBA" id="ARBA00022448"/>
    </source>
</evidence>
<name>A0A0R2K1H6_9LACO</name>
<feature type="transmembrane region" description="Helical" evidence="8">
    <location>
        <begin position="322"/>
        <end position="344"/>
    </location>
</feature>
<evidence type="ECO:0000256" key="5">
    <source>
        <dbReference type="ARBA" id="ARBA00022692"/>
    </source>
</evidence>
<dbReference type="GO" id="GO:0005886">
    <property type="term" value="C:plasma membrane"/>
    <property type="evidence" value="ECO:0007669"/>
    <property type="project" value="UniProtKB-SubCell"/>
</dbReference>
<dbReference type="GO" id="GO:0008982">
    <property type="term" value="F:protein-N(PI)-phosphohistidine-sugar phosphotransferase activity"/>
    <property type="evidence" value="ECO:0007669"/>
    <property type="project" value="InterPro"/>
</dbReference>
<feature type="transmembrane region" description="Helical" evidence="8">
    <location>
        <begin position="188"/>
        <end position="216"/>
    </location>
</feature>
<comment type="caution">
    <text evidence="10">The sequence shown here is derived from an EMBL/GenBank/DDBJ whole genome shotgun (WGS) entry which is preliminary data.</text>
</comment>
<evidence type="ECO:0000256" key="1">
    <source>
        <dbReference type="ARBA" id="ARBA00004651"/>
    </source>
</evidence>
<feature type="transmembrane region" description="Helical" evidence="8">
    <location>
        <begin position="63"/>
        <end position="85"/>
    </location>
</feature>
<keyword evidence="6 8" id="KW-1133">Transmembrane helix</keyword>
<organism evidence="10 11">
    <name type="scientific">Ligilactobacillus acidipiscis</name>
    <dbReference type="NCBI Taxonomy" id="89059"/>
    <lineage>
        <taxon>Bacteria</taxon>
        <taxon>Bacillati</taxon>
        <taxon>Bacillota</taxon>
        <taxon>Bacilli</taxon>
        <taxon>Lactobacillales</taxon>
        <taxon>Lactobacillaceae</taxon>
        <taxon>Ligilactobacillus</taxon>
    </lineage>
</organism>
<evidence type="ECO:0000313" key="10">
    <source>
        <dbReference type="EMBL" id="KRN80892.1"/>
    </source>
</evidence>
<sequence>MLFYFEKGANYMNRNVDLRTFVMNILNGVATGIVVVLIPGALLSELFKALVGVLPQLTIVLNALNMSNSLMGVVCGISIGMRFGFTPIESFSLGLATHLASGSVLFKNGTMIMNGTGDIINMMITAAIGSCVILLIGDKLKSFSLLVIPPVLLAIIGVSGLLLYPYVSQITAFIGVGVKQLTALQPALMSVLLAEVFALLILSPITTVGIALAVSLSGLGSGAANLGICAAGFGYAIMGWKVNSRGTSLAMFMGSPKMALPIVMRNFKTFIPIAANAAILGLLGYFFNIKGTPMSAGFGISGLVGPLNHINLAAEGWSVTNVVVALLVFIIAPIFLALLFKYVFTTVIPLVNEEDYQLDM</sequence>
<protein>
    <recommendedName>
        <fullName evidence="9">Phosphotransferase system EIIC domain-containing protein</fullName>
    </recommendedName>
</protein>